<dbReference type="Proteomes" id="UP000095751">
    <property type="component" value="Unassembled WGS sequence"/>
</dbReference>
<evidence type="ECO:0000256" key="1">
    <source>
        <dbReference type="ARBA" id="ARBA00005578"/>
    </source>
</evidence>
<dbReference type="KEGG" id="fcy:FRACYDRAFT_216780"/>
<sequence>MSSKNGSAGGGPRQNLIEERLKDVFNPIHLDVQNVSHGPKSGESHFKVIVVSEQFEGTRLIGRHRAINAAVSESDGSLGFHSLEIGAAKTPDEWNINSNVKDSPKCAGGDGRGMKN</sequence>
<dbReference type="PIRSF" id="PIRSF003113">
    <property type="entry name" value="BolA"/>
    <property type="match status" value="1"/>
</dbReference>
<dbReference type="PANTHER" id="PTHR46229">
    <property type="entry name" value="BOLA TRANSCRIPTION REGULATOR"/>
    <property type="match status" value="1"/>
</dbReference>
<protein>
    <submittedName>
        <fullName evidence="4">Bola-like protein</fullName>
    </submittedName>
</protein>
<dbReference type="AlphaFoldDB" id="A0A1E7FTG5"/>
<gene>
    <name evidence="4" type="ORF">FRACYDRAFT_216780</name>
</gene>
<keyword evidence="5" id="KW-1185">Reference proteome</keyword>
<comment type="similarity">
    <text evidence="1 2">Belongs to the BolA/IbaG family.</text>
</comment>
<dbReference type="Gene3D" id="3.10.20.90">
    <property type="entry name" value="Phosphatidylinositol 3-kinase Catalytic Subunit, Chain A, domain 1"/>
    <property type="match status" value="1"/>
</dbReference>
<dbReference type="Pfam" id="PF01722">
    <property type="entry name" value="BolA"/>
    <property type="match status" value="1"/>
</dbReference>
<dbReference type="InParanoid" id="A0A1E7FTG5"/>
<dbReference type="InterPro" id="IPR036065">
    <property type="entry name" value="BolA-like_sf"/>
</dbReference>
<name>A0A1E7FTG5_9STRA</name>
<dbReference type="InterPro" id="IPR002634">
    <property type="entry name" value="BolA"/>
</dbReference>
<evidence type="ECO:0000313" key="4">
    <source>
        <dbReference type="EMBL" id="OEU21439.1"/>
    </source>
</evidence>
<dbReference type="GO" id="GO:0005739">
    <property type="term" value="C:mitochondrion"/>
    <property type="evidence" value="ECO:0007669"/>
    <property type="project" value="TreeGrafter"/>
</dbReference>
<organism evidence="4 5">
    <name type="scientific">Fragilariopsis cylindrus CCMP1102</name>
    <dbReference type="NCBI Taxonomy" id="635003"/>
    <lineage>
        <taxon>Eukaryota</taxon>
        <taxon>Sar</taxon>
        <taxon>Stramenopiles</taxon>
        <taxon>Ochrophyta</taxon>
        <taxon>Bacillariophyta</taxon>
        <taxon>Bacillariophyceae</taxon>
        <taxon>Bacillariophycidae</taxon>
        <taxon>Bacillariales</taxon>
        <taxon>Bacillariaceae</taxon>
        <taxon>Fragilariopsis</taxon>
    </lineage>
</organism>
<evidence type="ECO:0000313" key="5">
    <source>
        <dbReference type="Proteomes" id="UP000095751"/>
    </source>
</evidence>
<evidence type="ECO:0000256" key="2">
    <source>
        <dbReference type="RuleBase" id="RU003860"/>
    </source>
</evidence>
<dbReference type="PANTHER" id="PTHR46229:SF2">
    <property type="entry name" value="BOLA-LIKE PROTEIN 1"/>
    <property type="match status" value="1"/>
</dbReference>
<evidence type="ECO:0000256" key="3">
    <source>
        <dbReference type="SAM" id="MobiDB-lite"/>
    </source>
</evidence>
<reference evidence="4 5" key="1">
    <citation type="submission" date="2016-09" db="EMBL/GenBank/DDBJ databases">
        <title>Extensive genetic diversity and differential bi-allelic expression allows diatom success in the polar Southern Ocean.</title>
        <authorList>
            <consortium name="DOE Joint Genome Institute"/>
            <person name="Mock T."/>
            <person name="Otillar R.P."/>
            <person name="Strauss J."/>
            <person name="Dupont C."/>
            <person name="Frickenhaus S."/>
            <person name="Maumus F."/>
            <person name="Mcmullan M."/>
            <person name="Sanges R."/>
            <person name="Schmutz J."/>
            <person name="Toseland A."/>
            <person name="Valas R."/>
            <person name="Veluchamy A."/>
            <person name="Ward B.J."/>
            <person name="Allen A."/>
            <person name="Barry K."/>
            <person name="Falciatore A."/>
            <person name="Ferrante M."/>
            <person name="Fortunato A.E."/>
            <person name="Gloeckner G."/>
            <person name="Gruber A."/>
            <person name="Hipkin R."/>
            <person name="Janech M."/>
            <person name="Kroth P."/>
            <person name="Leese F."/>
            <person name="Lindquist E."/>
            <person name="Lyon B.R."/>
            <person name="Martin J."/>
            <person name="Mayer C."/>
            <person name="Parker M."/>
            <person name="Quesneville H."/>
            <person name="Raymond J."/>
            <person name="Uhlig C."/>
            <person name="Valentin K.U."/>
            <person name="Worden A.Z."/>
            <person name="Armbrust E.V."/>
            <person name="Bowler C."/>
            <person name="Green B."/>
            <person name="Moulton V."/>
            <person name="Van Oosterhout C."/>
            <person name="Grigoriev I."/>
        </authorList>
    </citation>
    <scope>NUCLEOTIDE SEQUENCE [LARGE SCALE GENOMIC DNA]</scope>
    <source>
        <strain evidence="4 5">CCMP1102</strain>
    </source>
</reference>
<proteinExistence type="inferred from homology"/>
<accession>A0A1E7FTG5</accession>
<dbReference type="EMBL" id="KV784354">
    <property type="protein sequence ID" value="OEU21439.1"/>
    <property type="molecule type" value="Genomic_DNA"/>
</dbReference>
<dbReference type="SUPFAM" id="SSF82657">
    <property type="entry name" value="BolA-like"/>
    <property type="match status" value="1"/>
</dbReference>
<dbReference type="InterPro" id="IPR050961">
    <property type="entry name" value="BolA/IbaG_stress_morph_reg"/>
</dbReference>
<feature type="region of interest" description="Disordered" evidence="3">
    <location>
        <begin position="94"/>
        <end position="116"/>
    </location>
</feature>
<dbReference type="OrthoDB" id="4983at2759"/>